<feature type="compositionally biased region" description="Basic and acidic residues" evidence="3">
    <location>
        <begin position="1"/>
        <end position="11"/>
    </location>
</feature>
<sequence length="171" mass="18772">MPGGTEGKDGASEECEELSGSSSSSWFHALRDSVQAALSDTPGASPVLSSDSEEDEDAPAPSGPSTRSAAPSRPNQCILHWSRHGCRSGDACKYCHRTPPLSKSKSLHRPRKQTRDKYKAAIYNVIRKHEDDLQRAQDELQEMAHKSPYLRILLHGILNAPEAPAPFLWNL</sequence>
<name>A0A812RHB6_9DINO</name>
<evidence type="ECO:0000313" key="5">
    <source>
        <dbReference type="EMBL" id="CAE7437162.1"/>
    </source>
</evidence>
<keyword evidence="2" id="KW-0175">Coiled coil</keyword>
<dbReference type="OrthoDB" id="435222at2759"/>
<keyword evidence="1" id="KW-0863">Zinc-finger</keyword>
<protein>
    <recommendedName>
        <fullName evidence="4">C3H1-type domain-containing protein</fullName>
    </recommendedName>
</protein>
<feature type="zinc finger region" description="C3H1-type" evidence="1">
    <location>
        <begin position="71"/>
        <end position="99"/>
    </location>
</feature>
<dbReference type="Proteomes" id="UP000604046">
    <property type="component" value="Unassembled WGS sequence"/>
</dbReference>
<reference evidence="5" key="1">
    <citation type="submission" date="2021-02" db="EMBL/GenBank/DDBJ databases">
        <authorList>
            <person name="Dougan E. K."/>
            <person name="Rhodes N."/>
            <person name="Thang M."/>
            <person name="Chan C."/>
        </authorList>
    </citation>
    <scope>NUCLEOTIDE SEQUENCE</scope>
</reference>
<evidence type="ECO:0000256" key="3">
    <source>
        <dbReference type="SAM" id="MobiDB-lite"/>
    </source>
</evidence>
<accession>A0A812RHB6</accession>
<feature type="region of interest" description="Disordered" evidence="3">
    <location>
        <begin position="37"/>
        <end position="74"/>
    </location>
</feature>
<feature type="domain" description="C3H1-type" evidence="4">
    <location>
        <begin position="71"/>
        <end position="99"/>
    </location>
</feature>
<dbReference type="AlphaFoldDB" id="A0A812RHB6"/>
<feature type="region of interest" description="Disordered" evidence="3">
    <location>
        <begin position="1"/>
        <end position="20"/>
    </location>
</feature>
<evidence type="ECO:0000259" key="4">
    <source>
        <dbReference type="PROSITE" id="PS50103"/>
    </source>
</evidence>
<dbReference type="InterPro" id="IPR000571">
    <property type="entry name" value="Znf_CCCH"/>
</dbReference>
<keyword evidence="6" id="KW-1185">Reference proteome</keyword>
<dbReference type="GO" id="GO:0008270">
    <property type="term" value="F:zinc ion binding"/>
    <property type="evidence" value="ECO:0007669"/>
    <property type="project" value="UniProtKB-KW"/>
</dbReference>
<feature type="coiled-coil region" evidence="2">
    <location>
        <begin position="119"/>
        <end position="146"/>
    </location>
</feature>
<feature type="compositionally biased region" description="Polar residues" evidence="3">
    <location>
        <begin position="63"/>
        <end position="74"/>
    </location>
</feature>
<keyword evidence="1" id="KW-0862">Zinc</keyword>
<evidence type="ECO:0000313" key="6">
    <source>
        <dbReference type="Proteomes" id="UP000604046"/>
    </source>
</evidence>
<comment type="caution">
    <text evidence="5">The sequence shown here is derived from an EMBL/GenBank/DDBJ whole genome shotgun (WGS) entry which is preliminary data.</text>
</comment>
<organism evidence="5 6">
    <name type="scientific">Symbiodinium natans</name>
    <dbReference type="NCBI Taxonomy" id="878477"/>
    <lineage>
        <taxon>Eukaryota</taxon>
        <taxon>Sar</taxon>
        <taxon>Alveolata</taxon>
        <taxon>Dinophyceae</taxon>
        <taxon>Suessiales</taxon>
        <taxon>Symbiodiniaceae</taxon>
        <taxon>Symbiodinium</taxon>
    </lineage>
</organism>
<dbReference type="EMBL" id="CAJNDS010002333">
    <property type="protein sequence ID" value="CAE7437162.1"/>
    <property type="molecule type" value="Genomic_DNA"/>
</dbReference>
<keyword evidence="1" id="KW-0479">Metal-binding</keyword>
<evidence type="ECO:0000256" key="2">
    <source>
        <dbReference type="SAM" id="Coils"/>
    </source>
</evidence>
<evidence type="ECO:0000256" key="1">
    <source>
        <dbReference type="PROSITE-ProRule" id="PRU00723"/>
    </source>
</evidence>
<dbReference type="PROSITE" id="PS50103">
    <property type="entry name" value="ZF_C3H1"/>
    <property type="match status" value="1"/>
</dbReference>
<gene>
    <name evidence="5" type="ORF">SNAT2548_LOCUS23756</name>
</gene>
<proteinExistence type="predicted"/>